<dbReference type="CDD" id="cd00056">
    <property type="entry name" value="ENDO3c"/>
    <property type="match status" value="1"/>
</dbReference>
<evidence type="ECO:0000256" key="7">
    <source>
        <dbReference type="ARBA" id="ARBA00022763"/>
    </source>
</evidence>
<evidence type="ECO:0000256" key="11">
    <source>
        <dbReference type="ARBA" id="ARBA00023204"/>
    </source>
</evidence>
<keyword evidence="10" id="KW-0411">Iron-sulfur</keyword>
<keyword evidence="12 13" id="KW-0326">Glycosidase</keyword>
<dbReference type="InterPro" id="IPR000445">
    <property type="entry name" value="HhH_motif"/>
</dbReference>
<dbReference type="PANTHER" id="PTHR42944">
    <property type="entry name" value="ADENINE DNA GLYCOSYLASE"/>
    <property type="match status" value="1"/>
</dbReference>
<dbReference type="CDD" id="cd03431">
    <property type="entry name" value="NUDIX_DNA_Glycosylase_C-MutY"/>
    <property type="match status" value="1"/>
</dbReference>
<evidence type="ECO:0000256" key="13">
    <source>
        <dbReference type="RuleBase" id="RU365096"/>
    </source>
</evidence>
<dbReference type="SUPFAM" id="SSF55811">
    <property type="entry name" value="Nudix"/>
    <property type="match status" value="1"/>
</dbReference>
<name>A0ABV1HYF0_9FIRM</name>
<comment type="similarity">
    <text evidence="2 13">Belongs to the Nth/MutY family.</text>
</comment>
<evidence type="ECO:0000256" key="10">
    <source>
        <dbReference type="ARBA" id="ARBA00023014"/>
    </source>
</evidence>
<dbReference type="RefSeq" id="WP_349143852.1">
    <property type="nucleotide sequence ID" value="NZ_JBBMFC010000005.1"/>
</dbReference>
<keyword evidence="7 13" id="KW-0227">DNA damage</keyword>
<dbReference type="SUPFAM" id="SSF48150">
    <property type="entry name" value="DNA-glycosylase"/>
    <property type="match status" value="1"/>
</dbReference>
<dbReference type="InterPro" id="IPR023170">
    <property type="entry name" value="HhH_base_excis_C"/>
</dbReference>
<keyword evidence="6" id="KW-0479">Metal-binding</keyword>
<evidence type="ECO:0000256" key="2">
    <source>
        <dbReference type="ARBA" id="ARBA00008343"/>
    </source>
</evidence>
<keyword evidence="9 13" id="KW-0408">Iron</keyword>
<dbReference type="InterPro" id="IPR011257">
    <property type="entry name" value="DNA_glycosylase"/>
</dbReference>
<dbReference type="InterPro" id="IPR015797">
    <property type="entry name" value="NUDIX_hydrolase-like_dom_sf"/>
</dbReference>
<evidence type="ECO:0000256" key="12">
    <source>
        <dbReference type="ARBA" id="ARBA00023295"/>
    </source>
</evidence>
<organism evidence="15 16">
    <name type="scientific">Hominiventricola aquisgranensis</name>
    <dbReference type="NCBI Taxonomy" id="3133164"/>
    <lineage>
        <taxon>Bacteria</taxon>
        <taxon>Bacillati</taxon>
        <taxon>Bacillota</taxon>
        <taxon>Clostridia</taxon>
        <taxon>Lachnospirales</taxon>
        <taxon>Lachnospiraceae</taxon>
        <taxon>Hominiventricola</taxon>
    </lineage>
</organism>
<evidence type="ECO:0000313" key="16">
    <source>
        <dbReference type="Proteomes" id="UP001470288"/>
    </source>
</evidence>
<dbReference type="InterPro" id="IPR003265">
    <property type="entry name" value="HhH-GPD_domain"/>
</dbReference>
<keyword evidence="8 15" id="KW-0378">Hydrolase</keyword>
<accession>A0ABV1HYF0</accession>
<dbReference type="EC" id="3.2.2.31" evidence="3 13"/>
<feature type="domain" description="HhH-GPD" evidence="14">
    <location>
        <begin position="37"/>
        <end position="188"/>
    </location>
</feature>
<evidence type="ECO:0000256" key="4">
    <source>
        <dbReference type="ARBA" id="ARBA00022023"/>
    </source>
</evidence>
<dbReference type="SMART" id="SM00478">
    <property type="entry name" value="ENDO3c"/>
    <property type="match status" value="1"/>
</dbReference>
<dbReference type="Pfam" id="PF00633">
    <property type="entry name" value="HHH"/>
    <property type="match status" value="1"/>
</dbReference>
<dbReference type="InterPro" id="IPR044298">
    <property type="entry name" value="MIG/MutY"/>
</dbReference>
<comment type="function">
    <text evidence="13">Adenine glycosylase active on G-A mispairs.</text>
</comment>
<comment type="caution">
    <text evidence="15">The sequence shown here is derived from an EMBL/GenBank/DDBJ whole genome shotgun (WGS) entry which is preliminary data.</text>
</comment>
<keyword evidence="16" id="KW-1185">Reference proteome</keyword>
<evidence type="ECO:0000256" key="6">
    <source>
        <dbReference type="ARBA" id="ARBA00022723"/>
    </source>
</evidence>
<dbReference type="Pfam" id="PF00730">
    <property type="entry name" value="HhH-GPD"/>
    <property type="match status" value="1"/>
</dbReference>
<dbReference type="NCBIfam" id="TIGR01084">
    <property type="entry name" value="mutY"/>
    <property type="match status" value="1"/>
</dbReference>
<gene>
    <name evidence="15" type="primary">mutY</name>
    <name evidence="15" type="ORF">WMO62_03750</name>
</gene>
<dbReference type="InterPro" id="IPR029119">
    <property type="entry name" value="MutY_C"/>
</dbReference>
<dbReference type="Pfam" id="PF14815">
    <property type="entry name" value="NUDIX_4"/>
    <property type="match status" value="1"/>
</dbReference>
<keyword evidence="11" id="KW-0234">DNA repair</keyword>
<protein>
    <recommendedName>
        <fullName evidence="4 13">Adenine DNA glycosylase</fullName>
        <ecNumber evidence="3 13">3.2.2.31</ecNumber>
    </recommendedName>
</protein>
<evidence type="ECO:0000256" key="8">
    <source>
        <dbReference type="ARBA" id="ARBA00022801"/>
    </source>
</evidence>
<dbReference type="GO" id="GO:0000701">
    <property type="term" value="F:purine-specific mismatch base pair DNA N-glycosylase activity"/>
    <property type="evidence" value="ECO:0007669"/>
    <property type="project" value="UniProtKB-EC"/>
</dbReference>
<comment type="cofactor">
    <cofactor evidence="13">
        <name>[4Fe-4S] cluster</name>
        <dbReference type="ChEBI" id="CHEBI:49883"/>
    </cofactor>
    <text evidence="13">Binds 1 [4Fe-4S] cluster.</text>
</comment>
<dbReference type="Proteomes" id="UP001470288">
    <property type="component" value="Unassembled WGS sequence"/>
</dbReference>
<comment type="catalytic activity">
    <reaction evidence="1 13">
        <text>Hydrolyzes free adenine bases from 7,8-dihydro-8-oxoguanine:adenine mismatched double-stranded DNA, leaving an apurinic site.</text>
        <dbReference type="EC" id="3.2.2.31"/>
    </reaction>
</comment>
<proteinExistence type="inferred from homology"/>
<reference evidence="15 16" key="1">
    <citation type="submission" date="2024-03" db="EMBL/GenBank/DDBJ databases">
        <title>Human intestinal bacterial collection.</title>
        <authorList>
            <person name="Pauvert C."/>
            <person name="Hitch T.C.A."/>
            <person name="Clavel T."/>
        </authorList>
    </citation>
    <scope>NUCLEOTIDE SEQUENCE [LARGE SCALE GENOMIC DNA]</scope>
    <source>
        <strain evidence="15 16">CLA-AA-H78B</strain>
    </source>
</reference>
<evidence type="ECO:0000256" key="5">
    <source>
        <dbReference type="ARBA" id="ARBA00022485"/>
    </source>
</evidence>
<evidence type="ECO:0000313" key="15">
    <source>
        <dbReference type="EMBL" id="MEQ2577958.1"/>
    </source>
</evidence>
<evidence type="ECO:0000256" key="3">
    <source>
        <dbReference type="ARBA" id="ARBA00012045"/>
    </source>
</evidence>
<dbReference type="EMBL" id="JBBMFC010000005">
    <property type="protein sequence ID" value="MEQ2577958.1"/>
    <property type="molecule type" value="Genomic_DNA"/>
</dbReference>
<dbReference type="Gene3D" id="1.10.340.30">
    <property type="entry name" value="Hypothetical protein, domain 2"/>
    <property type="match status" value="1"/>
</dbReference>
<evidence type="ECO:0000256" key="9">
    <source>
        <dbReference type="ARBA" id="ARBA00023004"/>
    </source>
</evidence>
<keyword evidence="5" id="KW-0004">4Fe-4S</keyword>
<dbReference type="InterPro" id="IPR005760">
    <property type="entry name" value="A/G_AdeGlyc_MutY"/>
</dbReference>
<dbReference type="PANTHER" id="PTHR42944:SF1">
    <property type="entry name" value="ADENINE DNA GLYCOSYLASE"/>
    <property type="match status" value="1"/>
</dbReference>
<dbReference type="Gene3D" id="3.90.79.10">
    <property type="entry name" value="Nucleoside Triphosphate Pyrophosphohydrolase"/>
    <property type="match status" value="1"/>
</dbReference>
<sequence>MLEQIVTPLLSWYDKHARVLPWREDTAAYRVWVSEIMLQQTRVEAVKPFFERFIKALPDVQALSEAPEDELLKLWEGLGYYNRVRNMQKAARVIVSEYGGDFPADYEKLLSLPGLGHYTAGAVSSIAFGIPMPAVDGNVLRVLSRVTASYEDVLKQSVKTAMEAEVKKIIPADRAGDFNQALIEIGAIVCVPNGKAKCEICPLAFLCEAYKKGIVDELPKKKVKRERRIEDRTILILKEGDRVGIRKRPSKGLLAGLYELPGLEGHLSEEEVLAQVKAWGYAPLRILPLTGAKHIFSHVEWHMTGYAISLEETENMDQEGLLFVDVKETEEHYPIPAAFAAYAEYLNISLGQEKYKEGK</sequence>
<evidence type="ECO:0000259" key="14">
    <source>
        <dbReference type="SMART" id="SM00478"/>
    </source>
</evidence>
<dbReference type="Gene3D" id="1.10.1670.10">
    <property type="entry name" value="Helix-hairpin-Helix base-excision DNA repair enzymes (C-terminal)"/>
    <property type="match status" value="1"/>
</dbReference>
<evidence type="ECO:0000256" key="1">
    <source>
        <dbReference type="ARBA" id="ARBA00000843"/>
    </source>
</evidence>